<evidence type="ECO:0000313" key="1">
    <source>
        <dbReference type="EMBL" id="KAF2280815.1"/>
    </source>
</evidence>
<evidence type="ECO:0000313" key="2">
    <source>
        <dbReference type="Proteomes" id="UP000800097"/>
    </source>
</evidence>
<accession>A0A6A6JX62</accession>
<sequence length="414" mass="47309">MTNAISRVACPTTDESITALTTAPRRPSTEAGGPSDVLGQLPTEIRLMIFEELLVVRPKPVFRGAREFGPLDKREFSEEVPIPWQVLLTCRQYFNEAMPILYGKNNFVFCTGASGKPGKFWRFPISRRSMPFLTNIGIYFRADGPRSEASRRVGHFLRALCRHALKLEHLTVMGYSDRFDEGNCRWDILSPAHPISEALINLVELKPMKHLTIRLHNANALFGPDLACFLAERFYQTDGWNTRTLAFTRSCTCPASAPSFYSLCSLCANPLSEDTNPIEEETEFVDVEAQLDEVIALQFDLIDMDMFWDPDDIEDGKVSDEYAAVDYEEVPGRIPSKDAYGDDMTVHGRWVFEDWEYNEEVYVDDMYDLSAYLRHVRGEPRVPGALYLRQTKLEEFWPKVGYDEYLANVFKKAV</sequence>
<organism evidence="1 2">
    <name type="scientific">Westerdykella ornata</name>
    <dbReference type="NCBI Taxonomy" id="318751"/>
    <lineage>
        <taxon>Eukaryota</taxon>
        <taxon>Fungi</taxon>
        <taxon>Dikarya</taxon>
        <taxon>Ascomycota</taxon>
        <taxon>Pezizomycotina</taxon>
        <taxon>Dothideomycetes</taxon>
        <taxon>Pleosporomycetidae</taxon>
        <taxon>Pleosporales</taxon>
        <taxon>Sporormiaceae</taxon>
        <taxon>Westerdykella</taxon>
    </lineage>
</organism>
<dbReference type="RefSeq" id="XP_033658352.1">
    <property type="nucleotide sequence ID" value="XM_033803187.1"/>
</dbReference>
<dbReference type="Proteomes" id="UP000800097">
    <property type="component" value="Unassembled WGS sequence"/>
</dbReference>
<keyword evidence="2" id="KW-1185">Reference proteome</keyword>
<name>A0A6A6JX62_WESOR</name>
<dbReference type="OrthoDB" id="2951834at2759"/>
<protein>
    <recommendedName>
        <fullName evidence="3">F-box domain-containing protein</fullName>
    </recommendedName>
</protein>
<dbReference type="AlphaFoldDB" id="A0A6A6JX62"/>
<proteinExistence type="predicted"/>
<dbReference type="EMBL" id="ML986484">
    <property type="protein sequence ID" value="KAF2280815.1"/>
    <property type="molecule type" value="Genomic_DNA"/>
</dbReference>
<gene>
    <name evidence="1" type="ORF">EI97DRAFT_8902</name>
</gene>
<evidence type="ECO:0008006" key="3">
    <source>
        <dbReference type="Google" id="ProtNLM"/>
    </source>
</evidence>
<dbReference type="GeneID" id="54556362"/>
<reference evidence="1" key="1">
    <citation type="journal article" date="2020" name="Stud. Mycol.">
        <title>101 Dothideomycetes genomes: a test case for predicting lifestyles and emergence of pathogens.</title>
        <authorList>
            <person name="Haridas S."/>
            <person name="Albert R."/>
            <person name="Binder M."/>
            <person name="Bloem J."/>
            <person name="Labutti K."/>
            <person name="Salamov A."/>
            <person name="Andreopoulos B."/>
            <person name="Baker S."/>
            <person name="Barry K."/>
            <person name="Bills G."/>
            <person name="Bluhm B."/>
            <person name="Cannon C."/>
            <person name="Castanera R."/>
            <person name="Culley D."/>
            <person name="Daum C."/>
            <person name="Ezra D."/>
            <person name="Gonzalez J."/>
            <person name="Henrissat B."/>
            <person name="Kuo A."/>
            <person name="Liang C."/>
            <person name="Lipzen A."/>
            <person name="Lutzoni F."/>
            <person name="Magnuson J."/>
            <person name="Mondo S."/>
            <person name="Nolan M."/>
            <person name="Ohm R."/>
            <person name="Pangilinan J."/>
            <person name="Park H.-J."/>
            <person name="Ramirez L."/>
            <person name="Alfaro M."/>
            <person name="Sun H."/>
            <person name="Tritt A."/>
            <person name="Yoshinaga Y."/>
            <person name="Zwiers L.-H."/>
            <person name="Turgeon B."/>
            <person name="Goodwin S."/>
            <person name="Spatafora J."/>
            <person name="Crous P."/>
            <person name="Grigoriev I."/>
        </authorList>
    </citation>
    <scope>NUCLEOTIDE SEQUENCE</scope>
    <source>
        <strain evidence="1">CBS 379.55</strain>
    </source>
</reference>